<evidence type="ECO:0000313" key="2">
    <source>
        <dbReference type="Proteomes" id="UP000638848"/>
    </source>
</evidence>
<protein>
    <submittedName>
        <fullName evidence="1">Uncharacterized protein</fullName>
    </submittedName>
</protein>
<accession>A0A917GI05</accession>
<organism evidence="1 2">
    <name type="scientific">Kocuria dechangensis</name>
    <dbReference type="NCBI Taxonomy" id="1176249"/>
    <lineage>
        <taxon>Bacteria</taxon>
        <taxon>Bacillati</taxon>
        <taxon>Actinomycetota</taxon>
        <taxon>Actinomycetes</taxon>
        <taxon>Micrococcales</taxon>
        <taxon>Micrococcaceae</taxon>
        <taxon>Kocuria</taxon>
    </lineage>
</organism>
<reference evidence="1" key="2">
    <citation type="submission" date="2020-09" db="EMBL/GenBank/DDBJ databases">
        <authorList>
            <person name="Sun Q."/>
            <person name="Zhou Y."/>
        </authorList>
    </citation>
    <scope>NUCLEOTIDE SEQUENCE</scope>
    <source>
        <strain evidence="1">CGMCC 1.12187</strain>
    </source>
</reference>
<reference evidence="1" key="1">
    <citation type="journal article" date="2014" name="Int. J. Syst. Evol. Microbiol.">
        <title>Complete genome sequence of Corynebacterium casei LMG S-19264T (=DSM 44701T), isolated from a smear-ripened cheese.</title>
        <authorList>
            <consortium name="US DOE Joint Genome Institute (JGI-PGF)"/>
            <person name="Walter F."/>
            <person name="Albersmeier A."/>
            <person name="Kalinowski J."/>
            <person name="Ruckert C."/>
        </authorList>
    </citation>
    <scope>NUCLEOTIDE SEQUENCE</scope>
    <source>
        <strain evidence="1">CGMCC 1.12187</strain>
    </source>
</reference>
<keyword evidence="2" id="KW-1185">Reference proteome</keyword>
<proteinExistence type="predicted"/>
<sequence>MLEADEVQHGEDRLVFCKAQTSTQLLEEEGRRLCGPKHEDRVDLRNVKAFIEKVNGEHRSKVASLEGLERFPAFFPGAFRRQGL</sequence>
<comment type="caution">
    <text evidence="1">The sequence shown here is derived from an EMBL/GenBank/DDBJ whole genome shotgun (WGS) entry which is preliminary data.</text>
</comment>
<dbReference type="EMBL" id="BMEQ01000002">
    <property type="protein sequence ID" value="GGG47163.1"/>
    <property type="molecule type" value="Genomic_DNA"/>
</dbReference>
<dbReference type="Proteomes" id="UP000638848">
    <property type="component" value="Unassembled WGS sequence"/>
</dbReference>
<name>A0A917GI05_9MICC</name>
<gene>
    <name evidence="1" type="ORF">GCM10011374_06950</name>
</gene>
<evidence type="ECO:0000313" key="1">
    <source>
        <dbReference type="EMBL" id="GGG47163.1"/>
    </source>
</evidence>
<dbReference type="AlphaFoldDB" id="A0A917GI05"/>